<dbReference type="EMBL" id="LAZR01000685">
    <property type="protein sequence ID" value="KKN60733.1"/>
    <property type="molecule type" value="Genomic_DNA"/>
</dbReference>
<organism evidence="1">
    <name type="scientific">marine sediment metagenome</name>
    <dbReference type="NCBI Taxonomy" id="412755"/>
    <lineage>
        <taxon>unclassified sequences</taxon>
        <taxon>metagenomes</taxon>
        <taxon>ecological metagenomes</taxon>
    </lineage>
</organism>
<sequence length="91" mass="10423">MATLRLSGDTDGGLTNIDLLIMEPPDRAEVVIAITPPGCGLKDVDSRYIELDAANTTKLRRWLDLKSPIMRNRRAGLIRRMRERLRRHRLT</sequence>
<gene>
    <name evidence="1" type="ORF">LCGC14_0529320</name>
</gene>
<reference evidence="1" key="1">
    <citation type="journal article" date="2015" name="Nature">
        <title>Complex archaea that bridge the gap between prokaryotes and eukaryotes.</title>
        <authorList>
            <person name="Spang A."/>
            <person name="Saw J.H."/>
            <person name="Jorgensen S.L."/>
            <person name="Zaremba-Niedzwiedzka K."/>
            <person name="Martijn J."/>
            <person name="Lind A.E."/>
            <person name="van Eijk R."/>
            <person name="Schleper C."/>
            <person name="Guy L."/>
            <person name="Ettema T.J."/>
        </authorList>
    </citation>
    <scope>NUCLEOTIDE SEQUENCE</scope>
</reference>
<evidence type="ECO:0000313" key="1">
    <source>
        <dbReference type="EMBL" id="KKN60733.1"/>
    </source>
</evidence>
<dbReference type="AlphaFoldDB" id="A0A0F9V4B0"/>
<name>A0A0F9V4B0_9ZZZZ</name>
<comment type="caution">
    <text evidence="1">The sequence shown here is derived from an EMBL/GenBank/DDBJ whole genome shotgun (WGS) entry which is preliminary data.</text>
</comment>
<protein>
    <submittedName>
        <fullName evidence="1">Uncharacterized protein</fullName>
    </submittedName>
</protein>
<accession>A0A0F9V4B0</accession>
<proteinExistence type="predicted"/>